<dbReference type="PANTHER" id="PTHR11608">
    <property type="entry name" value="BIFUNCTIONAL PROTEIN PYRR"/>
    <property type="match status" value="1"/>
</dbReference>
<evidence type="ECO:0000256" key="4">
    <source>
        <dbReference type="HAMAP-Rule" id="MF_01219"/>
    </source>
</evidence>
<dbReference type="InterPro" id="IPR023050">
    <property type="entry name" value="PyrR"/>
</dbReference>
<feature type="domain" description="Phosphoribosyltransferase" evidence="5">
    <location>
        <begin position="6"/>
        <end position="151"/>
    </location>
</feature>
<keyword evidence="2 4" id="KW-0805">Transcription regulation</keyword>
<organism evidence="6 7">
    <name type="scientific">Syntrophorhabdus aromaticivorans</name>
    <dbReference type="NCBI Taxonomy" id="328301"/>
    <lineage>
        <taxon>Bacteria</taxon>
        <taxon>Pseudomonadati</taxon>
        <taxon>Thermodesulfobacteriota</taxon>
        <taxon>Syntrophorhabdia</taxon>
        <taxon>Syntrophorhabdales</taxon>
        <taxon>Syntrophorhabdaceae</taxon>
        <taxon>Syntrophorhabdus</taxon>
    </lineage>
</organism>
<dbReference type="Gene3D" id="3.40.50.2020">
    <property type="match status" value="1"/>
</dbReference>
<evidence type="ECO:0000256" key="3">
    <source>
        <dbReference type="ARBA" id="ARBA00023163"/>
    </source>
</evidence>
<comment type="caution">
    <text evidence="6">The sequence shown here is derived from an EMBL/GenBank/DDBJ whole genome shotgun (WGS) entry which is preliminary data.</text>
</comment>
<dbReference type="HAMAP" id="MF_01219">
    <property type="entry name" value="PyrR"/>
    <property type="match status" value="1"/>
</dbReference>
<evidence type="ECO:0000256" key="1">
    <source>
        <dbReference type="ARBA" id="ARBA00005565"/>
    </source>
</evidence>
<dbReference type="NCBIfam" id="NF003549">
    <property type="entry name" value="PRK05205.1-5"/>
    <property type="match status" value="1"/>
</dbReference>
<accession>A0A351U083</accession>
<proteinExistence type="inferred from homology"/>
<evidence type="ECO:0000256" key="2">
    <source>
        <dbReference type="ARBA" id="ARBA00023015"/>
    </source>
</evidence>
<reference evidence="6" key="2">
    <citation type="submission" date="2020-01" db="EMBL/GenBank/DDBJ databases">
        <authorList>
            <person name="Campanaro S."/>
        </authorList>
    </citation>
    <scope>NUCLEOTIDE SEQUENCE</scope>
    <source>
        <strain evidence="6">AS06rmzACSIP_7</strain>
    </source>
</reference>
<keyword evidence="4 6" id="KW-0328">Glycosyltransferase</keyword>
<dbReference type="InterPro" id="IPR050137">
    <property type="entry name" value="PyrR_bifunctional"/>
</dbReference>
<dbReference type="GO" id="GO:0004845">
    <property type="term" value="F:uracil phosphoribosyltransferase activity"/>
    <property type="evidence" value="ECO:0007669"/>
    <property type="project" value="UniProtKB-UniRule"/>
</dbReference>
<comment type="catalytic activity">
    <reaction evidence="4">
        <text>UMP + diphosphate = 5-phospho-alpha-D-ribose 1-diphosphate + uracil</text>
        <dbReference type="Rhea" id="RHEA:13017"/>
        <dbReference type="ChEBI" id="CHEBI:17568"/>
        <dbReference type="ChEBI" id="CHEBI:33019"/>
        <dbReference type="ChEBI" id="CHEBI:57865"/>
        <dbReference type="ChEBI" id="CHEBI:58017"/>
        <dbReference type="EC" id="2.4.2.9"/>
    </reaction>
</comment>
<feature type="short sequence motif" description="PRPP-binding" evidence="4">
    <location>
        <begin position="97"/>
        <end position="109"/>
    </location>
</feature>
<evidence type="ECO:0000313" key="6">
    <source>
        <dbReference type="EMBL" id="NLW36768.1"/>
    </source>
</evidence>
<comment type="function">
    <text evidence="4">Also displays a weak uracil phosphoribosyltransferase activity which is not physiologically significant.</text>
</comment>
<dbReference type="EMBL" id="JAAYEE010000293">
    <property type="protein sequence ID" value="NLW36768.1"/>
    <property type="molecule type" value="Genomic_DNA"/>
</dbReference>
<comment type="function">
    <text evidence="4">Regulates the transcription of the pyrimidine nucleotide (pyr) operon in response to exogenous pyrimidines.</text>
</comment>
<evidence type="ECO:0000259" key="5">
    <source>
        <dbReference type="Pfam" id="PF00156"/>
    </source>
</evidence>
<dbReference type="STRING" id="909663.GCA_000512235_01807"/>
<reference evidence="6" key="1">
    <citation type="journal article" date="2020" name="Biotechnol. Biofuels">
        <title>New insights from the biogas microbiome by comprehensive genome-resolved metagenomics of nearly 1600 species originating from multiple anaerobic digesters.</title>
        <authorList>
            <person name="Campanaro S."/>
            <person name="Treu L."/>
            <person name="Rodriguez-R L.M."/>
            <person name="Kovalovszki A."/>
            <person name="Ziels R.M."/>
            <person name="Maus I."/>
            <person name="Zhu X."/>
            <person name="Kougias P.G."/>
            <person name="Basile A."/>
            <person name="Luo G."/>
            <person name="Schluter A."/>
            <person name="Konstantinidis K.T."/>
            <person name="Angelidaki I."/>
        </authorList>
    </citation>
    <scope>NUCLEOTIDE SEQUENCE</scope>
    <source>
        <strain evidence="6">AS06rmzACSIP_7</strain>
    </source>
</reference>
<dbReference type="Pfam" id="PF00156">
    <property type="entry name" value="Pribosyltran"/>
    <property type="match status" value="1"/>
</dbReference>
<name>A0A351U083_9BACT</name>
<dbReference type="Proteomes" id="UP000777265">
    <property type="component" value="Unassembled WGS sequence"/>
</dbReference>
<keyword evidence="3 4" id="KW-0804">Transcription</keyword>
<dbReference type="InterPro" id="IPR029057">
    <property type="entry name" value="PRTase-like"/>
</dbReference>
<dbReference type="SUPFAM" id="SSF53271">
    <property type="entry name" value="PRTase-like"/>
    <property type="match status" value="1"/>
</dbReference>
<dbReference type="EC" id="2.4.2.9" evidence="4"/>
<keyword evidence="4 6" id="KW-0808">Transferase</keyword>
<dbReference type="AlphaFoldDB" id="A0A351U083"/>
<dbReference type="InterPro" id="IPR000836">
    <property type="entry name" value="PRTase_dom"/>
</dbReference>
<sequence length="177" mass="20168">MKTKVLLDKKGLERTVNRIAHEIIEKNQGVEALSLIGIRTRGVHLAHRIREKVKDIENIELPLGVLDITMYRDDVFKLKSPEVKKTEIPFDVNNMTIILIDDVMQTGRTTRAAIDAIMDLGRPKRIQLAVLIDRGDRELPIHPDYAGSSYRANPEEAVVVRLREVDEKDEVVVVRSQ</sequence>
<dbReference type="CDD" id="cd06223">
    <property type="entry name" value="PRTases_typeI"/>
    <property type="match status" value="1"/>
</dbReference>
<dbReference type="PANTHER" id="PTHR11608:SF0">
    <property type="entry name" value="BIFUNCTIONAL PROTEIN PYRR"/>
    <property type="match status" value="1"/>
</dbReference>
<evidence type="ECO:0000313" key="7">
    <source>
        <dbReference type="Proteomes" id="UP000777265"/>
    </source>
</evidence>
<dbReference type="FunFam" id="3.40.50.2020:FF:000020">
    <property type="entry name" value="Bifunctional protein PyrR"/>
    <property type="match status" value="1"/>
</dbReference>
<dbReference type="GO" id="GO:0006355">
    <property type="term" value="P:regulation of DNA-templated transcription"/>
    <property type="evidence" value="ECO:0007669"/>
    <property type="project" value="UniProtKB-UniRule"/>
</dbReference>
<comment type="similarity">
    <text evidence="1 4">Belongs to the purine/pyrimidine phosphoribosyltransferase family. PyrR subfamily.</text>
</comment>
<protein>
    <recommendedName>
        <fullName evidence="4">Bifunctional protein PyrR</fullName>
    </recommendedName>
    <domain>
        <recommendedName>
            <fullName evidence="4">Pyrimidine operon regulatory protein</fullName>
        </recommendedName>
    </domain>
    <domain>
        <recommendedName>
            <fullName evidence="4">Uracil phosphoribosyltransferase</fullName>
            <shortName evidence="4">UPRTase</shortName>
            <ecNumber evidence="4">2.4.2.9</ecNumber>
        </recommendedName>
    </domain>
</protein>
<gene>
    <name evidence="4 6" type="primary">pyrR</name>
    <name evidence="6" type="ORF">GXY80_15025</name>
</gene>